<dbReference type="OrthoDB" id="9810372at2"/>
<dbReference type="EMBL" id="ONZG01000009">
    <property type="protein sequence ID" value="SPJ30005.1"/>
    <property type="molecule type" value="Genomic_DNA"/>
</dbReference>
<keyword evidence="3" id="KW-1185">Reference proteome</keyword>
<dbReference type="AlphaFoldDB" id="A0A2R8CC91"/>
<dbReference type="Gene3D" id="3.30.420.40">
    <property type="match status" value="2"/>
</dbReference>
<dbReference type="RefSeq" id="WP_108789874.1">
    <property type="nucleotide sequence ID" value="NZ_ONZG01000009.1"/>
</dbReference>
<comment type="similarity">
    <text evidence="1">Belongs to the ROK (NagC/XylR) family.</text>
</comment>
<organism evidence="2 3">
    <name type="scientific">Falsiruegeria mediterranea M17</name>
    <dbReference type="NCBI Taxonomy" id="1200281"/>
    <lineage>
        <taxon>Bacteria</taxon>
        <taxon>Pseudomonadati</taxon>
        <taxon>Pseudomonadota</taxon>
        <taxon>Alphaproteobacteria</taxon>
        <taxon>Rhodobacterales</taxon>
        <taxon>Roseobacteraceae</taxon>
        <taxon>Falsiruegeria</taxon>
    </lineage>
</organism>
<name>A0A2R8CC91_9RHOB</name>
<dbReference type="PANTHER" id="PTHR18964:SF149">
    <property type="entry name" value="BIFUNCTIONAL UDP-N-ACETYLGLUCOSAMINE 2-EPIMERASE_N-ACETYLMANNOSAMINE KINASE"/>
    <property type="match status" value="1"/>
</dbReference>
<proteinExistence type="inferred from homology"/>
<dbReference type="SUPFAM" id="SSF53067">
    <property type="entry name" value="Actin-like ATPase domain"/>
    <property type="match status" value="1"/>
</dbReference>
<dbReference type="InterPro" id="IPR036390">
    <property type="entry name" value="WH_DNA-bd_sf"/>
</dbReference>
<protein>
    <submittedName>
        <fullName evidence="2">Transcriptional regulator</fullName>
    </submittedName>
</protein>
<accession>A0A2R8CC91</accession>
<dbReference type="PANTHER" id="PTHR18964">
    <property type="entry name" value="ROK (REPRESSOR, ORF, KINASE) FAMILY"/>
    <property type="match status" value="1"/>
</dbReference>
<dbReference type="InterPro" id="IPR000600">
    <property type="entry name" value="ROK"/>
</dbReference>
<dbReference type="Gene3D" id="1.10.10.10">
    <property type="entry name" value="Winged helix-like DNA-binding domain superfamily/Winged helix DNA-binding domain"/>
    <property type="match status" value="1"/>
</dbReference>
<evidence type="ECO:0000313" key="2">
    <source>
        <dbReference type="EMBL" id="SPJ30005.1"/>
    </source>
</evidence>
<dbReference type="InterPro" id="IPR043129">
    <property type="entry name" value="ATPase_NBD"/>
</dbReference>
<dbReference type="Pfam" id="PF13412">
    <property type="entry name" value="HTH_24"/>
    <property type="match status" value="1"/>
</dbReference>
<sequence>MQDTLPNTLSTAGIRRANREEILRTVFSQGGTTRLQLVKHTGLTGAAVSRITRELIEAGLLVEGERVQSKGKTGRKEVTLSMAQNTAFVLGFTVTANRLSVGVSDVSGTEIETRQLHISRTRAEEVLRALCETAHAMIAELGLESNRIIGVGVMVAAASRNCVDGVVTSAPLGWTSVPVGQLIEENMCLPVSVEVRAVSLLQVEMTRGQGAGQGDLVLVNNSLGIGAAAVLGGHQLAGASCDIAHLAFAGDSRSCSCGRKGCLEATASGFAVVDQLIAAGKLESARDSSRKAAALARALQMAEDGDGEVKRAFFEAGQRMALGLDAVAALLGPSSIILAGETGRQPDFVEGARNHLKSLRVTDPGFELLVSQVTSNTAVINYALERFLFSSELDLDRLQAD</sequence>
<reference evidence="3" key="1">
    <citation type="submission" date="2018-03" db="EMBL/GenBank/DDBJ databases">
        <authorList>
            <person name="Rodrigo-Torres L."/>
            <person name="Arahal R. D."/>
            <person name="Lucena T."/>
        </authorList>
    </citation>
    <scope>NUCLEOTIDE SEQUENCE [LARGE SCALE GENOMIC DNA]</scope>
    <source>
        <strain evidence="3">CECT 7615</strain>
    </source>
</reference>
<evidence type="ECO:0000313" key="3">
    <source>
        <dbReference type="Proteomes" id="UP000244898"/>
    </source>
</evidence>
<dbReference type="SUPFAM" id="SSF46785">
    <property type="entry name" value="Winged helix' DNA-binding domain"/>
    <property type="match status" value="1"/>
</dbReference>
<dbReference type="Pfam" id="PF00480">
    <property type="entry name" value="ROK"/>
    <property type="match status" value="1"/>
</dbReference>
<gene>
    <name evidence="2" type="ORF">TRM7615_03532</name>
</gene>
<dbReference type="InterPro" id="IPR036388">
    <property type="entry name" value="WH-like_DNA-bd_sf"/>
</dbReference>
<dbReference type="Proteomes" id="UP000244898">
    <property type="component" value="Unassembled WGS sequence"/>
</dbReference>
<evidence type="ECO:0000256" key="1">
    <source>
        <dbReference type="ARBA" id="ARBA00006479"/>
    </source>
</evidence>